<dbReference type="AlphaFoldDB" id="A0A699U6P8"/>
<dbReference type="EMBL" id="BKCJ011296374">
    <property type="protein sequence ID" value="GFD16898.1"/>
    <property type="molecule type" value="Genomic_DNA"/>
</dbReference>
<gene>
    <name evidence="1" type="ORF">Tci_888867</name>
</gene>
<accession>A0A699U6P8</accession>
<protein>
    <submittedName>
        <fullName evidence="1">Uncharacterized protein</fullName>
    </submittedName>
</protein>
<organism evidence="1">
    <name type="scientific">Tanacetum cinerariifolium</name>
    <name type="common">Dalmatian daisy</name>
    <name type="synonym">Chrysanthemum cinerariifolium</name>
    <dbReference type="NCBI Taxonomy" id="118510"/>
    <lineage>
        <taxon>Eukaryota</taxon>
        <taxon>Viridiplantae</taxon>
        <taxon>Streptophyta</taxon>
        <taxon>Embryophyta</taxon>
        <taxon>Tracheophyta</taxon>
        <taxon>Spermatophyta</taxon>
        <taxon>Magnoliopsida</taxon>
        <taxon>eudicotyledons</taxon>
        <taxon>Gunneridae</taxon>
        <taxon>Pentapetalae</taxon>
        <taxon>asterids</taxon>
        <taxon>campanulids</taxon>
        <taxon>Asterales</taxon>
        <taxon>Asteraceae</taxon>
        <taxon>Asteroideae</taxon>
        <taxon>Anthemideae</taxon>
        <taxon>Anthemidinae</taxon>
        <taxon>Tanacetum</taxon>
    </lineage>
</organism>
<proteinExistence type="predicted"/>
<comment type="caution">
    <text evidence="1">The sequence shown here is derived from an EMBL/GenBank/DDBJ whole genome shotgun (WGS) entry which is preliminary data.</text>
</comment>
<feature type="non-terminal residue" evidence="1">
    <location>
        <position position="1"/>
    </location>
</feature>
<name>A0A699U6P8_TANCI</name>
<sequence length="71" mass="8461">LDLQLQLSSVQSWIKRKKKGVTDAVNMDMLRMRRTRKAHLPGKIYDHLQIFSKRTLELPTKDEKKEVKQQK</sequence>
<evidence type="ECO:0000313" key="1">
    <source>
        <dbReference type="EMBL" id="GFD16898.1"/>
    </source>
</evidence>
<reference evidence="1" key="1">
    <citation type="journal article" date="2019" name="Sci. Rep.">
        <title>Draft genome of Tanacetum cinerariifolium, the natural source of mosquito coil.</title>
        <authorList>
            <person name="Yamashiro T."/>
            <person name="Shiraishi A."/>
            <person name="Satake H."/>
            <person name="Nakayama K."/>
        </authorList>
    </citation>
    <scope>NUCLEOTIDE SEQUENCE</scope>
</reference>